<organism evidence="4 5">
    <name type="scientific">Platanthera zijinensis</name>
    <dbReference type="NCBI Taxonomy" id="2320716"/>
    <lineage>
        <taxon>Eukaryota</taxon>
        <taxon>Viridiplantae</taxon>
        <taxon>Streptophyta</taxon>
        <taxon>Embryophyta</taxon>
        <taxon>Tracheophyta</taxon>
        <taxon>Spermatophyta</taxon>
        <taxon>Magnoliopsida</taxon>
        <taxon>Liliopsida</taxon>
        <taxon>Asparagales</taxon>
        <taxon>Orchidaceae</taxon>
        <taxon>Orchidoideae</taxon>
        <taxon>Orchideae</taxon>
        <taxon>Orchidinae</taxon>
        <taxon>Platanthera</taxon>
    </lineage>
</organism>
<sequence length="393" mass="45195">MRLRSSLTEDGVEIWRAKYGLPADLEVRIPRPEEWVQNPPRGWLTICEVSLRSGFRFPPCDEVIEILKFCMVPVSQFAPTGVARIMGLVAFFCEHVAVGGRWWLLEVHGEWWPTRWMKQESSHLKKKRKKRRREKAFLDNARVVSSKLLPFGYEYVVIDYLWYRKNVEEASSDPYGYDNLDEWGRLVPDPDRWPSSRYGKGFKEVARKVHDMGLKFGIHLMGGISLEAVNTKRIILDAKGLPYEEDGRTWHAGEIGQRDRPCKWMKNGFLSVNTDLGAGRAFLRSLYQQYADWDVDFDFAAAKKIGANGLHGYSWPDLDMLPFGWLTDPVGGKHLKSPAPLGDPYQQHLLLPLPQLSSDFPDSLLVPHLYDLHDRAHDFQTFPVHLNPPPLVA</sequence>
<dbReference type="InterPro" id="IPR017853">
    <property type="entry name" value="GH"/>
</dbReference>
<comment type="similarity">
    <text evidence="1">Belongs to the glycosyl hydrolase 27 family.</text>
</comment>
<dbReference type="Proteomes" id="UP001418222">
    <property type="component" value="Unassembled WGS sequence"/>
</dbReference>
<evidence type="ECO:0000256" key="2">
    <source>
        <dbReference type="ARBA" id="ARBA00022801"/>
    </source>
</evidence>
<accession>A0AAP0B5R5</accession>
<evidence type="ECO:0008006" key="6">
    <source>
        <dbReference type="Google" id="ProtNLM"/>
    </source>
</evidence>
<proteinExistence type="inferred from homology"/>
<dbReference type="SUPFAM" id="SSF51445">
    <property type="entry name" value="(Trans)glycosidases"/>
    <property type="match status" value="1"/>
</dbReference>
<dbReference type="GO" id="GO:0005975">
    <property type="term" value="P:carbohydrate metabolic process"/>
    <property type="evidence" value="ECO:0007669"/>
    <property type="project" value="InterPro"/>
</dbReference>
<evidence type="ECO:0000256" key="3">
    <source>
        <dbReference type="ARBA" id="ARBA00023295"/>
    </source>
</evidence>
<dbReference type="EMBL" id="JBBWWQ010000015">
    <property type="protein sequence ID" value="KAK8928863.1"/>
    <property type="molecule type" value="Genomic_DNA"/>
</dbReference>
<keyword evidence="3" id="KW-0326">Glycosidase</keyword>
<keyword evidence="2" id="KW-0378">Hydrolase</keyword>
<evidence type="ECO:0000313" key="5">
    <source>
        <dbReference type="Proteomes" id="UP001418222"/>
    </source>
</evidence>
<dbReference type="Pfam" id="PF16499">
    <property type="entry name" value="Melibiase_2"/>
    <property type="match status" value="1"/>
</dbReference>
<evidence type="ECO:0000313" key="4">
    <source>
        <dbReference type="EMBL" id="KAK8928863.1"/>
    </source>
</evidence>
<dbReference type="GO" id="GO:0004553">
    <property type="term" value="F:hydrolase activity, hydrolyzing O-glycosyl compounds"/>
    <property type="evidence" value="ECO:0007669"/>
    <property type="project" value="InterPro"/>
</dbReference>
<dbReference type="InterPro" id="IPR013785">
    <property type="entry name" value="Aldolase_TIM"/>
</dbReference>
<dbReference type="Gene3D" id="3.20.20.70">
    <property type="entry name" value="Aldolase class I"/>
    <property type="match status" value="1"/>
</dbReference>
<evidence type="ECO:0000256" key="1">
    <source>
        <dbReference type="ARBA" id="ARBA00009743"/>
    </source>
</evidence>
<reference evidence="4 5" key="1">
    <citation type="journal article" date="2022" name="Nat. Plants">
        <title>Genomes of leafy and leafless Platanthera orchids illuminate the evolution of mycoheterotrophy.</title>
        <authorList>
            <person name="Li M.H."/>
            <person name="Liu K.W."/>
            <person name="Li Z."/>
            <person name="Lu H.C."/>
            <person name="Ye Q.L."/>
            <person name="Zhang D."/>
            <person name="Wang J.Y."/>
            <person name="Li Y.F."/>
            <person name="Zhong Z.M."/>
            <person name="Liu X."/>
            <person name="Yu X."/>
            <person name="Liu D.K."/>
            <person name="Tu X.D."/>
            <person name="Liu B."/>
            <person name="Hao Y."/>
            <person name="Liao X.Y."/>
            <person name="Jiang Y.T."/>
            <person name="Sun W.H."/>
            <person name="Chen J."/>
            <person name="Chen Y.Q."/>
            <person name="Ai Y."/>
            <person name="Zhai J.W."/>
            <person name="Wu S.S."/>
            <person name="Zhou Z."/>
            <person name="Hsiao Y.Y."/>
            <person name="Wu W.L."/>
            <person name="Chen Y.Y."/>
            <person name="Lin Y.F."/>
            <person name="Hsu J.L."/>
            <person name="Li C.Y."/>
            <person name="Wang Z.W."/>
            <person name="Zhao X."/>
            <person name="Zhong W.Y."/>
            <person name="Ma X.K."/>
            <person name="Ma L."/>
            <person name="Huang J."/>
            <person name="Chen G.Z."/>
            <person name="Huang M.Z."/>
            <person name="Huang L."/>
            <person name="Peng D.H."/>
            <person name="Luo Y.B."/>
            <person name="Zou S.Q."/>
            <person name="Chen S.P."/>
            <person name="Lan S."/>
            <person name="Tsai W.C."/>
            <person name="Van de Peer Y."/>
            <person name="Liu Z.J."/>
        </authorList>
    </citation>
    <scope>NUCLEOTIDE SEQUENCE [LARGE SCALE GENOMIC DNA]</scope>
    <source>
        <strain evidence="4">Lor287</strain>
    </source>
</reference>
<dbReference type="PANTHER" id="PTHR11452">
    <property type="entry name" value="ALPHA-GALACTOSIDASE/ALPHA-N-ACETYLGALACTOSAMINIDASE"/>
    <property type="match status" value="1"/>
</dbReference>
<gene>
    <name evidence="4" type="ORF">KSP39_PZI017144</name>
</gene>
<keyword evidence="5" id="KW-1185">Reference proteome</keyword>
<comment type="caution">
    <text evidence="4">The sequence shown here is derived from an EMBL/GenBank/DDBJ whole genome shotgun (WGS) entry which is preliminary data.</text>
</comment>
<dbReference type="InterPro" id="IPR002241">
    <property type="entry name" value="Glyco_hydro_27"/>
</dbReference>
<protein>
    <recommendedName>
        <fullName evidence="6">Alpha-galactosidase</fullName>
    </recommendedName>
</protein>
<dbReference type="AlphaFoldDB" id="A0AAP0B5R5"/>
<name>A0AAP0B5R5_9ASPA</name>
<dbReference type="PANTHER" id="PTHR11452:SF42">
    <property type="entry name" value="ALPHA-GALACTOSIDASE"/>
    <property type="match status" value="1"/>
</dbReference>